<dbReference type="FunFam" id="3.30.540.30:FF:000002">
    <property type="entry name" value="Dipeptidyl peptidase 3"/>
    <property type="match status" value="1"/>
</dbReference>
<sequence>MIFPKNEDSRLKWYEAIGKKVYRNACVCSKHFKTEDYRNHEDPNLIRRLLKPSAVPDNNLCRDVESVETSSRFNPVNVSVGNNNDESVDVVNRVSSEYQSSIVKNETSDDSVQANESNTSIKINNPKTKRRLDDKAISYSTANQQIKKRKTEDCHTHTLQSIEKQGKVVSGVVRKEDFKNNPINVFLAFHQMRNTSCIKINIEPSNTGRNRLNTTEYRSRGMGVQVNRESCKWNSRSRKRKIASFVPHPHDSHVYREDRSQNGSSSGFDRQTGQPVLAVRYASDKVNNTQRLYSTMSVDTTLYTLPNTQPVVGLECDTAFKSLTQKEKLYAHYLSQAAWNGGLIVLIQTSPESPLIFAMLHKIYLAEPIDELKDAAGRAGITDDDFTAFLVYSCGIFANAGNYKAMGDTKIIPNFPQRAFETIVKASKAYRNNPKEIQDIWDNISNALYSLDGKLKSLGLGDKGVTTYFSANCTEEDADRVNAFMQHKGLESCNARCFKTVGRRDRDPASNGNVAVYEIKLASVETSDDPKITLPEETYGNAKFKITRGDYSKLMVPVVENLERAKEYASNQIEKDMLDKYIDHFRTGSLDDHKNGSRLWIKDKGPSIETYIGFIETYRDPAGQRGEFEGFVAMVNRQMSEKFATLVNKAEEFIPKLPWDKDFEKDTFLRPDFTSLDVLTFAGSSIPSGINIPNYDEIRQSEGFKNVSLGNVIPAHMKDTHAIPFLSDVDQDLMQKYRIASFEVQVGLHELLGHGTGKLFKQTGPDTYNFDRGHVKNPLTGNKIDKFFLKGETYDSKFGSLGSTYEECRAEAVGLYLSLEKEVLSIFGHEGQVAEDIIYVNWLSLLWNGLAKALEMYQPSTQTWSQAHSQARYVLLRVCLEAGQNLVNVVETEEGKNLRMTVDRSKIFTVGKKAVGDFLLKLQVYKSMGDVESAKEMYGKYSQVPESGPHPWARFDPNNVILKNYESSFTGLIQSWIERFPSSDISQTLIELWNKDKLYVHMYVYGLNPTSFGGKRTLRTDEDKCECEVAKTWTVDDRVDDQRLSKTSFKMERRESLRRLFQDLGCKVESDVVLDKCFEFCESYDVDVEKLTELWLTFCVNNNTDIDPTVDTLVKMERTVLKDYNVHDSTMEGHAKQEPITKEKHLMANQVGENDDVLSMYGCAESGPSKRPRTSPEVEIDADARADKARVAEYAFTPASCVENSDARYMYEILSKQGHLLTFVCQSLGGRLLKTWSTAATGNTGNTELRYVKNVRSVNQTNFRTFGRINLKKESANTVMLEGSTRRKGASAADTIELDFRNLKQYSVFSGQIVAVEAVNPIGDALYVKEIFAKSYAPLASTPRIESRVDILIAAGPFTASNNVHYQPLWDLMEKVASDEPQVLILIGPFLEYTHPEIQDNLIKDTHQELFEKILTRIMESTRKSTQIVLVASNRDAHHEPIFPTPQYAVFNRKLLQNYSNLKLMPDPCTLDVAGLKIGITSVDVIKHIGKEEISNVSGDRLGRLADHVLAQTCFYPVYPPSEDLNVDTELWEKYAFFDQQPHLLILPSDMRCYCKVINECMILNPERVHKHAYARLRVKPTLGGKWSSNNISCEIARV</sequence>
<keyword evidence="11" id="KW-0479">Metal-binding</keyword>
<protein>
    <recommendedName>
        <fullName evidence="6">Dipeptidyl peptidase 3</fullName>
        <ecNumber evidence="5">3.4.14.4</ecNumber>
    </recommendedName>
    <alternativeName>
        <fullName evidence="17">Dipeptidyl aminopeptidase III</fullName>
    </alternativeName>
    <alternativeName>
        <fullName evidence="18">Dipeptidyl peptidase III</fullName>
    </alternativeName>
</protein>
<evidence type="ECO:0000256" key="7">
    <source>
        <dbReference type="ARBA" id="ARBA00022438"/>
    </source>
</evidence>
<dbReference type="Pfam" id="PF22062">
    <property type="entry name" value="OB_DPOA2"/>
    <property type="match status" value="1"/>
</dbReference>
<dbReference type="Pfam" id="PF03571">
    <property type="entry name" value="Peptidase_M49"/>
    <property type="match status" value="1"/>
</dbReference>
<dbReference type="Pfam" id="PF05485">
    <property type="entry name" value="THAP"/>
    <property type="match status" value="1"/>
</dbReference>
<evidence type="ECO:0000256" key="18">
    <source>
        <dbReference type="ARBA" id="ARBA00032119"/>
    </source>
</evidence>
<evidence type="ECO:0000256" key="16">
    <source>
        <dbReference type="ARBA" id="ARBA00023125"/>
    </source>
</evidence>
<dbReference type="InterPro" id="IPR007185">
    <property type="entry name" value="DNA_pol_a/d/e_bsu"/>
</dbReference>
<keyword evidence="16 19" id="KW-0238">DNA-binding</keyword>
<dbReference type="InterPro" id="IPR013627">
    <property type="entry name" value="Pol_alpha_B_N"/>
</dbReference>
<dbReference type="Gene3D" id="6.20.210.20">
    <property type="entry name" value="THAP domain"/>
    <property type="match status" value="1"/>
</dbReference>
<dbReference type="FunFam" id="3.30.540.30:FF:000001">
    <property type="entry name" value="Dipeptidyl peptidase 3"/>
    <property type="match status" value="1"/>
</dbReference>
<evidence type="ECO:0000256" key="3">
    <source>
        <dbReference type="ARBA" id="ARBA00004496"/>
    </source>
</evidence>
<evidence type="ECO:0000256" key="5">
    <source>
        <dbReference type="ARBA" id="ARBA00012063"/>
    </source>
</evidence>
<keyword evidence="7" id="KW-0031">Aminopeptidase</keyword>
<dbReference type="GO" id="GO:0006260">
    <property type="term" value="P:DNA replication"/>
    <property type="evidence" value="ECO:0007669"/>
    <property type="project" value="UniProtKB-KW"/>
</dbReference>
<keyword evidence="14" id="KW-0862">Zinc</keyword>
<dbReference type="Gene3D" id="1.10.8.530">
    <property type="entry name" value="DNA polymerase alpha-primase, subunit B, N-terminal domain"/>
    <property type="match status" value="1"/>
</dbReference>
<organism evidence="22 23">
    <name type="scientific">Temnothorax longispinosus</name>
    <dbReference type="NCBI Taxonomy" id="300112"/>
    <lineage>
        <taxon>Eukaryota</taxon>
        <taxon>Metazoa</taxon>
        <taxon>Ecdysozoa</taxon>
        <taxon>Arthropoda</taxon>
        <taxon>Hexapoda</taxon>
        <taxon>Insecta</taxon>
        <taxon>Pterygota</taxon>
        <taxon>Neoptera</taxon>
        <taxon>Endopterygota</taxon>
        <taxon>Hymenoptera</taxon>
        <taxon>Apocrita</taxon>
        <taxon>Aculeata</taxon>
        <taxon>Formicoidea</taxon>
        <taxon>Formicidae</taxon>
        <taxon>Myrmicinae</taxon>
        <taxon>Temnothorax</taxon>
    </lineage>
</organism>
<dbReference type="InterPro" id="IPR006612">
    <property type="entry name" value="THAP_Znf"/>
</dbReference>
<evidence type="ECO:0000256" key="20">
    <source>
        <dbReference type="SAM" id="MobiDB-lite"/>
    </source>
</evidence>
<dbReference type="GO" id="GO:0006508">
    <property type="term" value="P:proteolysis"/>
    <property type="evidence" value="ECO:0007669"/>
    <property type="project" value="UniProtKB-KW"/>
</dbReference>
<evidence type="ECO:0000256" key="14">
    <source>
        <dbReference type="ARBA" id="ARBA00022833"/>
    </source>
</evidence>
<evidence type="ECO:0000256" key="12">
    <source>
        <dbReference type="ARBA" id="ARBA00022771"/>
    </source>
</evidence>
<keyword evidence="13" id="KW-0378">Hydrolase</keyword>
<proteinExistence type="inferred from homology"/>
<keyword evidence="23" id="KW-1185">Reference proteome</keyword>
<evidence type="ECO:0000313" key="23">
    <source>
        <dbReference type="Proteomes" id="UP000310200"/>
    </source>
</evidence>
<comment type="cofactor">
    <cofactor evidence="2">
        <name>Zn(2+)</name>
        <dbReference type="ChEBI" id="CHEBI:29105"/>
    </cofactor>
</comment>
<accession>A0A4S2L2W7</accession>
<evidence type="ECO:0000256" key="8">
    <source>
        <dbReference type="ARBA" id="ARBA00022490"/>
    </source>
</evidence>
<name>A0A4S2L2W7_9HYME</name>
<dbReference type="InterPro" id="IPR043034">
    <property type="entry name" value="DNA_pol_alpha_B_N_sf"/>
</dbReference>
<dbReference type="Gene3D" id="3.30.540.30">
    <property type="match status" value="3"/>
</dbReference>
<evidence type="ECO:0000256" key="2">
    <source>
        <dbReference type="ARBA" id="ARBA00001947"/>
    </source>
</evidence>
<keyword evidence="9" id="KW-0645">Protease</keyword>
<evidence type="ECO:0000256" key="15">
    <source>
        <dbReference type="ARBA" id="ARBA00023049"/>
    </source>
</evidence>
<dbReference type="EMBL" id="QBLH01000537">
    <property type="protein sequence ID" value="TGZ54808.1"/>
    <property type="molecule type" value="Genomic_DNA"/>
</dbReference>
<evidence type="ECO:0000256" key="17">
    <source>
        <dbReference type="ARBA" id="ARBA00031288"/>
    </source>
</evidence>
<dbReference type="GO" id="GO:0005737">
    <property type="term" value="C:cytoplasm"/>
    <property type="evidence" value="ECO:0007669"/>
    <property type="project" value="UniProtKB-SubCell"/>
</dbReference>
<feature type="region of interest" description="Disordered" evidence="20">
    <location>
        <begin position="250"/>
        <end position="271"/>
    </location>
</feature>
<dbReference type="PROSITE" id="PS50950">
    <property type="entry name" value="ZF_THAP"/>
    <property type="match status" value="1"/>
</dbReference>
<dbReference type="GO" id="GO:0008239">
    <property type="term" value="F:dipeptidyl-peptidase activity"/>
    <property type="evidence" value="ECO:0007669"/>
    <property type="project" value="UniProtKB-EC"/>
</dbReference>
<evidence type="ECO:0000259" key="21">
    <source>
        <dbReference type="PROSITE" id="PS50950"/>
    </source>
</evidence>
<dbReference type="PANTHER" id="PTHR23422">
    <property type="entry name" value="DIPEPTIDYL PEPTIDASE III-RELATED"/>
    <property type="match status" value="1"/>
</dbReference>
<dbReference type="GO" id="GO:0008237">
    <property type="term" value="F:metallopeptidase activity"/>
    <property type="evidence" value="ECO:0007669"/>
    <property type="project" value="UniProtKB-KW"/>
</dbReference>
<evidence type="ECO:0000256" key="4">
    <source>
        <dbReference type="ARBA" id="ARBA00010200"/>
    </source>
</evidence>
<comment type="caution">
    <text evidence="22">The sequence shown here is derived from an EMBL/GenBank/DDBJ whole genome shotgun (WGS) entry which is preliminary data.</text>
</comment>
<dbReference type="GO" id="GO:0008270">
    <property type="term" value="F:zinc ion binding"/>
    <property type="evidence" value="ECO:0007669"/>
    <property type="project" value="UniProtKB-KW"/>
</dbReference>
<evidence type="ECO:0000256" key="9">
    <source>
        <dbReference type="ARBA" id="ARBA00022670"/>
    </source>
</evidence>
<feature type="domain" description="THAP-type" evidence="21">
    <location>
        <begin position="1"/>
        <end position="59"/>
    </location>
</feature>
<dbReference type="Pfam" id="PF04042">
    <property type="entry name" value="DNA_pol_E_B"/>
    <property type="match status" value="1"/>
</dbReference>
<feature type="compositionally biased region" description="Basic and acidic residues" evidence="20">
    <location>
        <begin position="250"/>
        <end position="260"/>
    </location>
</feature>
<keyword evidence="12 19" id="KW-0863">Zinc-finger</keyword>
<evidence type="ECO:0000256" key="11">
    <source>
        <dbReference type="ARBA" id="ARBA00022723"/>
    </source>
</evidence>
<evidence type="ECO:0000256" key="19">
    <source>
        <dbReference type="PROSITE-ProRule" id="PRU00309"/>
    </source>
</evidence>
<dbReference type="Pfam" id="PF08418">
    <property type="entry name" value="Pol_alpha_B_N"/>
    <property type="match status" value="1"/>
</dbReference>
<evidence type="ECO:0000313" key="22">
    <source>
        <dbReference type="EMBL" id="TGZ54808.1"/>
    </source>
</evidence>
<gene>
    <name evidence="22" type="ORF">DBV15_01953</name>
</gene>
<dbReference type="InterPro" id="IPR038441">
    <property type="entry name" value="THAP_Znf_sf"/>
</dbReference>
<comment type="subcellular location">
    <subcellularLocation>
        <location evidence="3">Cytoplasm</location>
    </subcellularLocation>
</comment>
<keyword evidence="10" id="KW-0235">DNA replication</keyword>
<keyword evidence="8" id="KW-0963">Cytoplasm</keyword>
<comment type="catalytic activity">
    <reaction evidence="1">
        <text>Release of an N-terminal dipeptide from a peptide comprising four or more residues, with broad specificity. Also acts on dipeptidyl 2-naphthylamides.</text>
        <dbReference type="EC" id="3.4.14.4"/>
    </reaction>
</comment>
<dbReference type="FunFam" id="3.30.540.30:FF:000008">
    <property type="entry name" value="Dipeptidyl peptidase 3"/>
    <property type="match status" value="1"/>
</dbReference>
<dbReference type="GO" id="GO:0004177">
    <property type="term" value="F:aminopeptidase activity"/>
    <property type="evidence" value="ECO:0007669"/>
    <property type="project" value="UniProtKB-KW"/>
</dbReference>
<dbReference type="STRING" id="300112.A0A4S2L2W7"/>
<keyword evidence="15" id="KW-0482">Metalloprotease</keyword>
<feature type="compositionally biased region" description="Polar residues" evidence="20">
    <location>
        <begin position="261"/>
        <end position="271"/>
    </location>
</feature>
<evidence type="ECO:0000256" key="13">
    <source>
        <dbReference type="ARBA" id="ARBA00022801"/>
    </source>
</evidence>
<dbReference type="SMART" id="SM00692">
    <property type="entry name" value="DM3"/>
    <property type="match status" value="1"/>
</dbReference>
<reference evidence="22 23" key="1">
    <citation type="journal article" date="2019" name="Philos. Trans. R. Soc. Lond., B, Biol. Sci.">
        <title>Ant behaviour and brain gene expression of defending hosts depend on the ecological success of the intruding social parasite.</title>
        <authorList>
            <person name="Kaur R."/>
            <person name="Stoldt M."/>
            <person name="Jongepier E."/>
            <person name="Feldmeyer B."/>
            <person name="Menzel F."/>
            <person name="Bornberg-Bauer E."/>
            <person name="Foitzik S."/>
        </authorList>
    </citation>
    <scope>NUCLEOTIDE SEQUENCE [LARGE SCALE GENOMIC DNA]</scope>
    <source>
        <tissue evidence="22">Whole body</tissue>
    </source>
</reference>
<dbReference type="Gene3D" id="3.60.21.60">
    <property type="match status" value="2"/>
</dbReference>
<comment type="similarity">
    <text evidence="4">Belongs to the peptidase M49 family.</text>
</comment>
<dbReference type="InterPro" id="IPR039461">
    <property type="entry name" value="Peptidase_M49"/>
</dbReference>
<dbReference type="EC" id="3.4.14.4" evidence="5"/>
<dbReference type="GO" id="GO:0003677">
    <property type="term" value="F:DNA binding"/>
    <property type="evidence" value="ECO:0007669"/>
    <property type="project" value="UniProtKB-UniRule"/>
</dbReference>
<evidence type="ECO:0000256" key="1">
    <source>
        <dbReference type="ARBA" id="ARBA00001336"/>
    </source>
</evidence>
<dbReference type="Proteomes" id="UP000310200">
    <property type="component" value="Unassembled WGS sequence"/>
</dbReference>
<evidence type="ECO:0000256" key="6">
    <source>
        <dbReference type="ARBA" id="ARBA00014713"/>
    </source>
</evidence>
<dbReference type="InterPro" id="IPR054300">
    <property type="entry name" value="OB_DPOA2"/>
</dbReference>
<dbReference type="PANTHER" id="PTHR23422:SF11">
    <property type="entry name" value="DIPEPTIDYL PEPTIDASE 3"/>
    <property type="match status" value="1"/>
</dbReference>
<evidence type="ECO:0000256" key="10">
    <source>
        <dbReference type="ARBA" id="ARBA00022705"/>
    </source>
</evidence>
<dbReference type="SUPFAM" id="SSF57716">
    <property type="entry name" value="Glucocorticoid receptor-like (DNA-binding domain)"/>
    <property type="match status" value="1"/>
</dbReference>